<gene>
    <name evidence="1" type="primary">74</name>
    <name evidence="1" type="ORF">SEA_DRLUPO_74</name>
</gene>
<organism evidence="1 2">
    <name type="scientific">Mycobacterium phage DrLupo</name>
    <dbReference type="NCBI Taxonomy" id="2499037"/>
    <lineage>
        <taxon>Viruses</taxon>
        <taxon>Duplodnaviria</taxon>
        <taxon>Heunggongvirae</taxon>
        <taxon>Uroviricota</taxon>
        <taxon>Caudoviricetes</taxon>
        <taxon>Barnyardvirus</taxon>
        <taxon>Barnyardvirus drlupo</taxon>
    </lineage>
</organism>
<dbReference type="GeneID" id="55613033"/>
<keyword evidence="2" id="KW-1185">Reference proteome</keyword>
<dbReference type="Proteomes" id="UP000288363">
    <property type="component" value="Segment"/>
</dbReference>
<evidence type="ECO:0000313" key="1">
    <source>
        <dbReference type="EMBL" id="AZS12610.1"/>
    </source>
</evidence>
<reference evidence="1 2" key="1">
    <citation type="submission" date="2018-12" db="EMBL/GenBank/DDBJ databases">
        <authorList>
            <person name="Almail A."/>
            <person name="Dorhout K.E."/>
            <person name="Johnson J."/>
            <person name="Jorgensen H.J."/>
            <person name="Tolsma S."/>
            <person name="Garlena R.A."/>
            <person name="Russell D.A."/>
            <person name="Pope W.H."/>
            <person name="Jacobs-Sera D."/>
            <person name="Hatfull G.F."/>
        </authorList>
    </citation>
    <scope>NUCLEOTIDE SEQUENCE [LARGE SCALE GENOMIC DNA]</scope>
</reference>
<accession>A0A3S9UQP1</accession>
<name>A0A3S9UQP1_9CAUD</name>
<dbReference type="KEGG" id="vg:55613033"/>
<dbReference type="EMBL" id="MK279909">
    <property type="protein sequence ID" value="AZS12610.1"/>
    <property type="molecule type" value="Genomic_DNA"/>
</dbReference>
<dbReference type="RefSeq" id="YP_009842772.1">
    <property type="nucleotide sequence ID" value="NC_048743.1"/>
</dbReference>
<evidence type="ECO:0000313" key="2">
    <source>
        <dbReference type="Proteomes" id="UP000288363"/>
    </source>
</evidence>
<protein>
    <submittedName>
        <fullName evidence="1">Uncharacterized protein</fullName>
    </submittedName>
</protein>
<sequence>MATTETLLITVACDIPGCGNTIACGNSFTYAEENGWHLTVPIDDSHKDLCPSCYGDLKAFVEGNDDDESDIMDLKEVLAGEQPRPEDAAND</sequence>
<proteinExistence type="predicted"/>